<evidence type="ECO:0000313" key="2">
    <source>
        <dbReference type="EMBL" id="CBZ12361.1"/>
    </source>
</evidence>
<dbReference type="GO" id="GO:0031981">
    <property type="term" value="C:nuclear lumen"/>
    <property type="evidence" value="ECO:0000266"/>
    <property type="project" value="GeneDB"/>
</dbReference>
<reference evidence="2 3" key="2">
    <citation type="journal article" date="2011" name="Genome Res.">
        <title>Chromosome and gene copy number variation allow major structural change between species and strains of Leishmania.</title>
        <authorList>
            <person name="Rogers M.B."/>
            <person name="Hilley J.D."/>
            <person name="Dickens N.J."/>
            <person name="Wilkes J."/>
            <person name="Bates P.A."/>
            <person name="Depledge D.P."/>
            <person name="Harris D."/>
            <person name="Her Y."/>
            <person name="Herzyk P."/>
            <person name="Imamura H."/>
            <person name="Otto T.D."/>
            <person name="Sanders M."/>
            <person name="Seeger K."/>
            <person name="Dujardin J.C."/>
            <person name="Berriman M."/>
            <person name="Smith D.F."/>
            <person name="Hertz-Fowler C."/>
            <person name="Mottram J.C."/>
        </authorList>
    </citation>
    <scope>NUCLEOTIDE SEQUENCE [LARGE SCALE GENOMIC DNA]</scope>
    <source>
        <strain evidence="3">MHOM/IL/81/Friedlin</strain>
    </source>
</reference>
<organism evidence="2 3">
    <name type="scientific">Leishmania major</name>
    <dbReference type="NCBI Taxonomy" id="5664"/>
    <lineage>
        <taxon>Eukaryota</taxon>
        <taxon>Discoba</taxon>
        <taxon>Euglenozoa</taxon>
        <taxon>Kinetoplastea</taxon>
        <taxon>Metakinetoplastina</taxon>
        <taxon>Trypanosomatida</taxon>
        <taxon>Trypanosomatidae</taxon>
        <taxon>Leishmaniinae</taxon>
        <taxon>Leishmania</taxon>
    </lineage>
</organism>
<keyword evidence="3" id="KW-1185">Reference proteome</keyword>
<protein>
    <submittedName>
        <fullName evidence="2">Uncharacterized protein</fullName>
    </submittedName>
</protein>
<dbReference type="VEuPathDB" id="TriTrypDB:LMJLV39_290008100"/>
<accession>E9ADN2</accession>
<dbReference type="STRING" id="5664.E9ADN2"/>
<dbReference type="OMA" id="MWAMLEE"/>
<dbReference type="Gene3D" id="2.60.200.20">
    <property type="match status" value="1"/>
</dbReference>
<dbReference type="GO" id="GO:0005634">
    <property type="term" value="C:nucleus"/>
    <property type="evidence" value="ECO:0000318"/>
    <property type="project" value="GO_Central"/>
</dbReference>
<dbReference type="VEuPathDB" id="TriTrypDB:LMJSD75_290008100"/>
<dbReference type="EMBL" id="FR796425">
    <property type="protein sequence ID" value="CBZ12361.1"/>
    <property type="molecule type" value="Genomic_DNA"/>
</dbReference>
<dbReference type="InParanoid" id="E9ADN2"/>
<sequence length="437" mass="46853">MGPATGEGWRWGGGAASRGVGPPAVRQRGRTHEGQRLCVARIGLARPLCADACGAALLCVVSAPLLSFCGCQLPHRPLQNVPARAHVCESAHAQNSRAVVMEAPNYGRTGLLTSRRGGLPVTRPRLLLPGSSAASRPVKWYPSLLTIPQQLLDALRREDDAEGADGNVPGTTTSYSSDPTLITYLRVATIAECLVQWWRRWAAAAASKRTTEALAPTGPSHEQLSALYTGILQWHRDELVSGKTVPSSALAHGSSSSSTFFIPAYKLLAMKHDRKVAEYANITWRSVWLLGKDPDVNDVPLEHPSCSGQHASMEMRFVLADEAALDAYVTEKVKTMSPDAPMLPSSGADVPPFAQSKQALRSFCTGMWAMLEEALTSAGGDASVVWTAELQLIDLGSTNHTKLNGEVVPAMEATTVIDSDVLEFGCSTRKYVVMRSA</sequence>
<dbReference type="Proteomes" id="UP000000542">
    <property type="component" value="Chromosome 29"/>
</dbReference>
<dbReference type="PANTHER" id="PTHR23308">
    <property type="entry name" value="NUCLEAR INHIBITOR OF PROTEIN PHOSPHATASE-1"/>
    <property type="match status" value="1"/>
</dbReference>
<name>E9ADN2_LEIMA</name>
<evidence type="ECO:0000313" key="3">
    <source>
        <dbReference type="Proteomes" id="UP000000542"/>
    </source>
</evidence>
<dbReference type="GO" id="GO:0003729">
    <property type="term" value="F:mRNA binding"/>
    <property type="evidence" value="ECO:0000318"/>
    <property type="project" value="GO_Central"/>
</dbReference>
<evidence type="ECO:0000256" key="1">
    <source>
        <dbReference type="SAM" id="MobiDB-lite"/>
    </source>
</evidence>
<dbReference type="VEuPathDB" id="TriTrypDB:LmjF.29.0300"/>
<gene>
    <name evidence="2" type="ORF">LMJF_29_0300</name>
</gene>
<dbReference type="GeneID" id="12980886"/>
<proteinExistence type="predicted"/>
<dbReference type="HOGENOM" id="CLU_627716_0_0_1"/>
<dbReference type="VEuPathDB" id="TriTrypDB:LMJFC_290008700"/>
<dbReference type="InterPro" id="IPR008984">
    <property type="entry name" value="SMAD_FHA_dom_sf"/>
</dbReference>
<dbReference type="KEGG" id="lma:LMJF_29_0300"/>
<dbReference type="SUPFAM" id="SSF49879">
    <property type="entry name" value="SMAD/FHA domain"/>
    <property type="match status" value="1"/>
</dbReference>
<reference evidence="2 3" key="1">
    <citation type="journal article" date="2005" name="Science">
        <title>The genome of the kinetoplastid parasite, Leishmania major.</title>
        <authorList>
            <person name="Ivens A.C."/>
            <person name="Peacock C.S."/>
            <person name="Worthey E.A."/>
            <person name="Murphy L."/>
            <person name="Aggarwal G."/>
            <person name="Berriman M."/>
            <person name="Sisk E."/>
            <person name="Rajandream M.A."/>
            <person name="Adlem E."/>
            <person name="Aert R."/>
            <person name="Anupama A."/>
            <person name="Apostolou Z."/>
            <person name="Attipoe P."/>
            <person name="Bason N."/>
            <person name="Bauser C."/>
            <person name="Beck A."/>
            <person name="Beverley S.M."/>
            <person name="Bianchettin G."/>
            <person name="Borzym K."/>
            <person name="Bothe G."/>
            <person name="Bruschi C.V."/>
            <person name="Collins M."/>
            <person name="Cadag E."/>
            <person name="Ciarloni L."/>
            <person name="Clayton C."/>
            <person name="Coulson R.M."/>
            <person name="Cronin A."/>
            <person name="Cruz A.K."/>
            <person name="Davies R.M."/>
            <person name="De Gaudenzi J."/>
            <person name="Dobson D.E."/>
            <person name="Duesterhoeft A."/>
            <person name="Fazelina G."/>
            <person name="Fosker N."/>
            <person name="Frasch A.C."/>
            <person name="Fraser A."/>
            <person name="Fuchs M."/>
            <person name="Gabel C."/>
            <person name="Goble A."/>
            <person name="Goffeau A."/>
            <person name="Harris D."/>
            <person name="Hertz-Fowler C."/>
            <person name="Hilbert H."/>
            <person name="Horn D."/>
            <person name="Huang Y."/>
            <person name="Klages S."/>
            <person name="Knights A."/>
            <person name="Kube M."/>
            <person name="Larke N."/>
            <person name="Litvin L."/>
            <person name="Lord A."/>
            <person name="Louie T."/>
            <person name="Marra M."/>
            <person name="Masuy D."/>
            <person name="Matthews K."/>
            <person name="Michaeli S."/>
            <person name="Mottram J.C."/>
            <person name="Muller-Auer S."/>
            <person name="Munden H."/>
            <person name="Nelson S."/>
            <person name="Norbertczak H."/>
            <person name="Oliver K."/>
            <person name="O'neil S."/>
            <person name="Pentony M."/>
            <person name="Pohl T.M."/>
            <person name="Price C."/>
            <person name="Purnelle B."/>
            <person name="Quail M.A."/>
            <person name="Rabbinowitsch E."/>
            <person name="Reinhardt R."/>
            <person name="Rieger M."/>
            <person name="Rinta J."/>
            <person name="Robben J."/>
            <person name="Robertson L."/>
            <person name="Ruiz J.C."/>
            <person name="Rutter S."/>
            <person name="Saunders D."/>
            <person name="Schafer M."/>
            <person name="Schein J."/>
            <person name="Schwartz D.C."/>
            <person name="Seeger K."/>
            <person name="Seyler A."/>
            <person name="Sharp S."/>
            <person name="Shin H."/>
            <person name="Sivam D."/>
            <person name="Squares R."/>
            <person name="Squares S."/>
            <person name="Tosato V."/>
            <person name="Vogt C."/>
            <person name="Volckaert G."/>
            <person name="Wambutt R."/>
            <person name="Warren T."/>
            <person name="Wedler H."/>
            <person name="Woodward J."/>
            <person name="Zhou S."/>
            <person name="Zimmermann W."/>
            <person name="Smith D.F."/>
            <person name="Blackwell J.M."/>
            <person name="Stuart K.D."/>
            <person name="Barrell B."/>
            <person name="Myler P.J."/>
        </authorList>
    </citation>
    <scope>NUCLEOTIDE SEQUENCE [LARGE SCALE GENOMIC DNA]</scope>
    <source>
        <strain evidence="3">MHOM/IL/81/Friedlin</strain>
    </source>
</reference>
<dbReference type="InterPro" id="IPR050923">
    <property type="entry name" value="Cell_Proc_Reg/RNA_Proc"/>
</dbReference>
<dbReference type="eggNOG" id="ENOG502SHI1">
    <property type="taxonomic scope" value="Eukaryota"/>
</dbReference>
<dbReference type="AlphaFoldDB" id="E9ADN2"/>
<feature type="region of interest" description="Disordered" evidence="1">
    <location>
        <begin position="1"/>
        <end position="28"/>
    </location>
</feature>
<dbReference type="RefSeq" id="XP_003722104.1">
    <property type="nucleotide sequence ID" value="XM_003722056.1"/>
</dbReference>